<dbReference type="Proteomes" id="UP000324800">
    <property type="component" value="Unassembled WGS sequence"/>
</dbReference>
<organism evidence="1 2">
    <name type="scientific">Streblomastix strix</name>
    <dbReference type="NCBI Taxonomy" id="222440"/>
    <lineage>
        <taxon>Eukaryota</taxon>
        <taxon>Metamonada</taxon>
        <taxon>Preaxostyla</taxon>
        <taxon>Oxymonadida</taxon>
        <taxon>Streblomastigidae</taxon>
        <taxon>Streblomastix</taxon>
    </lineage>
</organism>
<accession>A0A5J4UJS5</accession>
<comment type="caution">
    <text evidence="1">The sequence shown here is derived from an EMBL/GenBank/DDBJ whole genome shotgun (WGS) entry which is preliminary data.</text>
</comment>
<protein>
    <submittedName>
        <fullName evidence="1">Uncharacterized protein</fullName>
    </submittedName>
</protein>
<name>A0A5J4UJS5_9EUKA</name>
<sequence length="74" mass="8274">MNIVFPRRQANLKHFSNDVESIVIAQNRGQLAIVVDQCVLIGLIEIQDEDLIGTVQNHGFSKSKATTERLARVD</sequence>
<dbReference type="EMBL" id="SNRW01015049">
    <property type="protein sequence ID" value="KAA6370798.1"/>
    <property type="molecule type" value="Genomic_DNA"/>
</dbReference>
<dbReference type="AlphaFoldDB" id="A0A5J4UJS5"/>
<evidence type="ECO:0000313" key="1">
    <source>
        <dbReference type="EMBL" id="KAA6370798.1"/>
    </source>
</evidence>
<evidence type="ECO:0000313" key="2">
    <source>
        <dbReference type="Proteomes" id="UP000324800"/>
    </source>
</evidence>
<gene>
    <name evidence="1" type="ORF">EZS28_033675</name>
</gene>
<proteinExistence type="predicted"/>
<reference evidence="1 2" key="1">
    <citation type="submission" date="2019-03" db="EMBL/GenBank/DDBJ databases">
        <title>Single cell metagenomics reveals metabolic interactions within the superorganism composed of flagellate Streblomastix strix and complex community of Bacteroidetes bacteria on its surface.</title>
        <authorList>
            <person name="Treitli S.C."/>
            <person name="Kolisko M."/>
            <person name="Husnik F."/>
            <person name="Keeling P."/>
            <person name="Hampl V."/>
        </authorList>
    </citation>
    <scope>NUCLEOTIDE SEQUENCE [LARGE SCALE GENOMIC DNA]</scope>
    <source>
        <strain evidence="1">ST1C</strain>
    </source>
</reference>